<keyword evidence="3" id="KW-1185">Reference proteome</keyword>
<evidence type="ECO:0000259" key="1">
    <source>
        <dbReference type="Pfam" id="PF08878"/>
    </source>
</evidence>
<proteinExistence type="predicted"/>
<reference evidence="2 3" key="1">
    <citation type="submission" date="2017-09" db="EMBL/GenBank/DDBJ databases">
        <title>Genomic, metabolic, and phenotypic characteristics of bacterial isolates from the natural microbiome of the model nematode Caenorhabditis elegans.</title>
        <authorList>
            <person name="Zimmermann J."/>
            <person name="Obeng N."/>
            <person name="Yang W."/>
            <person name="Obeng O."/>
            <person name="Kissoyan K."/>
            <person name="Pees B."/>
            <person name="Dirksen P."/>
            <person name="Hoppner M."/>
            <person name="Franke A."/>
            <person name="Rosenstiel P."/>
            <person name="Leippe M."/>
            <person name="Dierking K."/>
            <person name="Kaleta C."/>
            <person name="Schulenburg H."/>
        </authorList>
    </citation>
    <scope>NUCLEOTIDE SEQUENCE [LARGE SCALE GENOMIC DNA]</scope>
    <source>
        <strain evidence="2 3">MYb117</strain>
    </source>
</reference>
<dbReference type="InterPro" id="IPR014976">
    <property type="entry name" value="AbpA_HamA_C"/>
</dbReference>
<evidence type="ECO:0000313" key="3">
    <source>
        <dbReference type="Proteomes" id="UP000238045"/>
    </source>
</evidence>
<dbReference type="EMBL" id="PCQL01000008">
    <property type="protein sequence ID" value="PRC19757.1"/>
    <property type="molecule type" value="Genomic_DNA"/>
</dbReference>
<name>A0A2S9EUT4_9PSED</name>
<organism evidence="2 3">
    <name type="scientific">Pseudomonas poae</name>
    <dbReference type="NCBI Taxonomy" id="200451"/>
    <lineage>
        <taxon>Bacteria</taxon>
        <taxon>Pseudomonadati</taxon>
        <taxon>Pseudomonadota</taxon>
        <taxon>Gammaproteobacteria</taxon>
        <taxon>Pseudomonadales</taxon>
        <taxon>Pseudomonadaceae</taxon>
        <taxon>Pseudomonas</taxon>
    </lineage>
</organism>
<sequence>MDGVSFKQVDQYALCCVEHLSDELKGALRKNLTRICHGVDQASRDRAMYKYPATLRAFWDRYSGKTRKTQVGMLGELLAHVVILELFPSFDVVSPFFNMEEKSIRKGFDLLLYESSSNEVWITEVKSGGMRVGKTSCTATRDLLAKARDDLKGRLAEQELNHWQNAINAARNSIHGKADFKESVLEILELEGDMAVGNSATAADNNVFLISALFSDVSQRVAEKTISKFTTDLASGSVFKTLLVLSLHKGTLKRLEDFLRAESGH</sequence>
<feature type="domain" description="Anti-bacteriophage protein A/HamA C-terminal" evidence="1">
    <location>
        <begin position="19"/>
        <end position="218"/>
    </location>
</feature>
<gene>
    <name evidence="2" type="ORF">CQZ99_10490</name>
</gene>
<dbReference type="Proteomes" id="UP000238045">
    <property type="component" value="Unassembled WGS sequence"/>
</dbReference>
<dbReference type="Pfam" id="PF08878">
    <property type="entry name" value="HamA"/>
    <property type="match status" value="1"/>
</dbReference>
<dbReference type="AlphaFoldDB" id="A0A2S9EUT4"/>
<dbReference type="RefSeq" id="WP_105696623.1">
    <property type="nucleotide sequence ID" value="NZ_CP159260.1"/>
</dbReference>
<comment type="caution">
    <text evidence="2">The sequence shown here is derived from an EMBL/GenBank/DDBJ whole genome shotgun (WGS) entry which is preliminary data.</text>
</comment>
<protein>
    <recommendedName>
        <fullName evidence="1">Anti-bacteriophage protein A/HamA C-terminal domain-containing protein</fullName>
    </recommendedName>
</protein>
<evidence type="ECO:0000313" key="2">
    <source>
        <dbReference type="EMBL" id="PRC19757.1"/>
    </source>
</evidence>
<accession>A0A2S9EUT4</accession>